<keyword evidence="1" id="KW-0812">Transmembrane</keyword>
<keyword evidence="3" id="KW-1185">Reference proteome</keyword>
<evidence type="ECO:0000313" key="3">
    <source>
        <dbReference type="Proteomes" id="UP000196560"/>
    </source>
</evidence>
<sequence length="120" mass="13437">MARIYINRLSAREREQLVGRRFSIDELEMLHASLLRGQRARMKRLRVLMVVLPLGCLALGSMTASLAGWTAAVLVATAAILVMVTLLLLLTWYLAVGLYARQFNDAVDEGYPELLGRLHL</sequence>
<comment type="caution">
    <text evidence="2">The sequence shown here is derived from an EMBL/GenBank/DDBJ whole genome shotgun (WGS) entry which is preliminary data.</text>
</comment>
<dbReference type="AlphaFoldDB" id="A0A1Y3U3S7"/>
<gene>
    <name evidence="2" type="ORF">B5G21_04475</name>
</gene>
<organism evidence="2 3">
    <name type="scientific">Enorma massiliensis</name>
    <dbReference type="NCBI Taxonomy" id="1472761"/>
    <lineage>
        <taxon>Bacteria</taxon>
        <taxon>Bacillati</taxon>
        <taxon>Actinomycetota</taxon>
        <taxon>Coriobacteriia</taxon>
        <taxon>Coriobacteriales</taxon>
        <taxon>Coriobacteriaceae</taxon>
        <taxon>Enorma</taxon>
    </lineage>
</organism>
<keyword evidence="1" id="KW-0472">Membrane</keyword>
<keyword evidence="1" id="KW-1133">Transmembrane helix</keyword>
<name>A0A1Y3U3S7_9ACTN</name>
<accession>A0A1Y3U3S7</accession>
<feature type="transmembrane region" description="Helical" evidence="1">
    <location>
        <begin position="73"/>
        <end position="95"/>
    </location>
</feature>
<reference evidence="3" key="1">
    <citation type="submission" date="2017-04" db="EMBL/GenBank/DDBJ databases">
        <title>Function of individual gut microbiota members based on whole genome sequencing of pure cultures obtained from chicken caecum.</title>
        <authorList>
            <person name="Medvecky M."/>
            <person name="Cejkova D."/>
            <person name="Polansky O."/>
            <person name="Karasova D."/>
            <person name="Kubasova T."/>
            <person name="Cizek A."/>
            <person name="Rychlik I."/>
        </authorList>
    </citation>
    <scope>NUCLEOTIDE SEQUENCE [LARGE SCALE GENOMIC DNA]</scope>
    <source>
        <strain evidence="3">An70</strain>
    </source>
</reference>
<feature type="transmembrane region" description="Helical" evidence="1">
    <location>
        <begin position="45"/>
        <end position="67"/>
    </location>
</feature>
<dbReference type="Proteomes" id="UP000196560">
    <property type="component" value="Unassembled WGS sequence"/>
</dbReference>
<evidence type="ECO:0000256" key="1">
    <source>
        <dbReference type="SAM" id="Phobius"/>
    </source>
</evidence>
<proteinExistence type="predicted"/>
<dbReference type="RefSeq" id="WP_022349853.1">
    <property type="nucleotide sequence ID" value="NZ_DBFOLJ010000041.1"/>
</dbReference>
<protein>
    <submittedName>
        <fullName evidence="2">Uncharacterized protein</fullName>
    </submittedName>
</protein>
<evidence type="ECO:0000313" key="2">
    <source>
        <dbReference type="EMBL" id="OUN43396.1"/>
    </source>
</evidence>
<dbReference type="GeneID" id="98652956"/>
<dbReference type="EMBL" id="NFHO01000004">
    <property type="protein sequence ID" value="OUN43396.1"/>
    <property type="molecule type" value="Genomic_DNA"/>
</dbReference>
<dbReference type="eggNOG" id="ENOG5031UP8">
    <property type="taxonomic scope" value="Bacteria"/>
</dbReference>